<evidence type="ECO:0000313" key="3">
    <source>
        <dbReference type="Proteomes" id="UP000238479"/>
    </source>
</evidence>
<reference evidence="2 3" key="1">
    <citation type="journal article" date="2018" name="Nat. Genet.">
        <title>The Rosa genome provides new insights in the design of modern roses.</title>
        <authorList>
            <person name="Bendahmane M."/>
        </authorList>
    </citation>
    <scope>NUCLEOTIDE SEQUENCE [LARGE SCALE GENOMIC DNA]</scope>
    <source>
        <strain evidence="3">cv. Old Blush</strain>
    </source>
</reference>
<dbReference type="Gramene" id="PRQ37991">
    <property type="protein sequence ID" value="PRQ37991"/>
    <property type="gene ID" value="RchiOBHm_Chr4g0408831"/>
</dbReference>
<comment type="caution">
    <text evidence="2">The sequence shown here is derived from an EMBL/GenBank/DDBJ whole genome shotgun (WGS) entry which is preliminary data.</text>
</comment>
<sequence length="142" mass="15993">MVEGVTCRRKEVVVKAMVGEVTCRHKEDVVKAMVGEVTCTRKEEVVKAMVEAVTCTRTVVEESERGVVASCRHKAVGVKSKGKDDQLELNPHCSKGRQLWLQKPRPFAAKDDPERGGRHSNSSWGMKRWRKKCGSGERDEWV</sequence>
<organism evidence="2 3">
    <name type="scientific">Rosa chinensis</name>
    <name type="common">China rose</name>
    <dbReference type="NCBI Taxonomy" id="74649"/>
    <lineage>
        <taxon>Eukaryota</taxon>
        <taxon>Viridiplantae</taxon>
        <taxon>Streptophyta</taxon>
        <taxon>Embryophyta</taxon>
        <taxon>Tracheophyta</taxon>
        <taxon>Spermatophyta</taxon>
        <taxon>Magnoliopsida</taxon>
        <taxon>eudicotyledons</taxon>
        <taxon>Gunneridae</taxon>
        <taxon>Pentapetalae</taxon>
        <taxon>rosids</taxon>
        <taxon>fabids</taxon>
        <taxon>Rosales</taxon>
        <taxon>Rosaceae</taxon>
        <taxon>Rosoideae</taxon>
        <taxon>Rosoideae incertae sedis</taxon>
        <taxon>Rosa</taxon>
    </lineage>
</organism>
<dbReference type="AlphaFoldDB" id="A0A2P6QUX8"/>
<evidence type="ECO:0000313" key="2">
    <source>
        <dbReference type="EMBL" id="PRQ37991.1"/>
    </source>
</evidence>
<name>A0A2P6QUX8_ROSCH</name>
<feature type="compositionally biased region" description="Basic and acidic residues" evidence="1">
    <location>
        <begin position="108"/>
        <end position="117"/>
    </location>
</feature>
<accession>A0A2P6QUX8</accession>
<proteinExistence type="predicted"/>
<gene>
    <name evidence="2" type="ORF">RchiOBHm_Chr4g0408831</name>
</gene>
<keyword evidence="3" id="KW-1185">Reference proteome</keyword>
<evidence type="ECO:0000256" key="1">
    <source>
        <dbReference type="SAM" id="MobiDB-lite"/>
    </source>
</evidence>
<dbReference type="Proteomes" id="UP000238479">
    <property type="component" value="Chromosome 4"/>
</dbReference>
<feature type="region of interest" description="Disordered" evidence="1">
    <location>
        <begin position="103"/>
        <end position="142"/>
    </location>
</feature>
<protein>
    <submittedName>
        <fullName evidence="2">Uncharacterized protein</fullName>
    </submittedName>
</protein>
<dbReference type="EMBL" id="PDCK01000042">
    <property type="protein sequence ID" value="PRQ37991.1"/>
    <property type="molecule type" value="Genomic_DNA"/>
</dbReference>